<evidence type="ECO:0008006" key="3">
    <source>
        <dbReference type="Google" id="ProtNLM"/>
    </source>
</evidence>
<proteinExistence type="predicted"/>
<gene>
    <name evidence="1" type="ORF">KZC48_10725</name>
</gene>
<name>A0ABT8FU66_9MICO</name>
<dbReference type="Proteomes" id="UP001172731">
    <property type="component" value="Unassembled WGS sequence"/>
</dbReference>
<evidence type="ECO:0000313" key="1">
    <source>
        <dbReference type="EMBL" id="MDN4464868.1"/>
    </source>
</evidence>
<reference evidence="1" key="1">
    <citation type="submission" date="2021-06" db="EMBL/GenBank/DDBJ databases">
        <title>Genome-based taxonomic framework of Microbacterium strains isolated from marine environment, the description of four new species and reclassification of four preexisting species.</title>
        <authorList>
            <person name="Lee S.D."/>
            <person name="Kim S.-M."/>
            <person name="Byeon Y.-S."/>
            <person name="Yang H.L."/>
            <person name="Kim I.S."/>
        </authorList>
    </citation>
    <scope>NUCLEOTIDE SEQUENCE</scope>
    <source>
        <strain evidence="1">KACC 20510</strain>
    </source>
</reference>
<keyword evidence="2" id="KW-1185">Reference proteome</keyword>
<dbReference type="RefSeq" id="WP_301134531.1">
    <property type="nucleotide sequence ID" value="NZ_BAAAUQ010000027.1"/>
</dbReference>
<comment type="caution">
    <text evidence="1">The sequence shown here is derived from an EMBL/GenBank/DDBJ whole genome shotgun (WGS) entry which is preliminary data.</text>
</comment>
<protein>
    <recommendedName>
        <fullName evidence="3">Lipoprotein</fullName>
    </recommendedName>
</protein>
<accession>A0ABT8FU66</accession>
<dbReference type="EMBL" id="JAHWXI010000011">
    <property type="protein sequence ID" value="MDN4464868.1"/>
    <property type="molecule type" value="Genomic_DNA"/>
</dbReference>
<organism evidence="1 2">
    <name type="scientific">Microbacterium aurantiacum</name>
    <dbReference type="NCBI Taxonomy" id="162393"/>
    <lineage>
        <taxon>Bacteria</taxon>
        <taxon>Bacillati</taxon>
        <taxon>Actinomycetota</taxon>
        <taxon>Actinomycetes</taxon>
        <taxon>Micrococcales</taxon>
        <taxon>Microbacteriaceae</taxon>
        <taxon>Microbacterium</taxon>
    </lineage>
</organism>
<sequence>MSLALSRIDGVGRPTRFWGEHIVKIRGVLGACIVGTALVLSGCAGGGENLGSSTSASSTSASPAAIEVEEQLVTVDVRIARSLLDQSGALTDEQIVAGASENGIAAVVDGDSVVYTMTKPQRDEMLASMRSSAQDAADEVIADESNSVTAVEFNDSLTSFRVSVDPARYGALESLLALGFYIQGALYQQFSSVAPDDIDVIVEFVDDVSGEVLDTGSYQEMRDNLGQ</sequence>
<evidence type="ECO:0000313" key="2">
    <source>
        <dbReference type="Proteomes" id="UP001172731"/>
    </source>
</evidence>